<name>A0ABV5SLT0_9MICO</name>
<dbReference type="Proteomes" id="UP001589667">
    <property type="component" value="Unassembled WGS sequence"/>
</dbReference>
<accession>A0ABV5SLT0</accession>
<dbReference type="Gene3D" id="2.30.110.10">
    <property type="entry name" value="Electron Transport, Fmn-binding Protein, Chain A"/>
    <property type="match status" value="1"/>
</dbReference>
<reference evidence="2 3" key="1">
    <citation type="submission" date="2024-09" db="EMBL/GenBank/DDBJ databases">
        <authorList>
            <person name="Sun Q."/>
            <person name="Mori K."/>
        </authorList>
    </citation>
    <scope>NUCLEOTIDE SEQUENCE [LARGE SCALE GENOMIC DNA]</scope>
    <source>
        <strain evidence="2 3">JCM 14321</strain>
    </source>
</reference>
<dbReference type="GO" id="GO:0004733">
    <property type="term" value="F:pyridoxamine phosphate oxidase activity"/>
    <property type="evidence" value="ECO:0007669"/>
    <property type="project" value="UniProtKB-EC"/>
</dbReference>
<evidence type="ECO:0000313" key="3">
    <source>
        <dbReference type="Proteomes" id="UP001589667"/>
    </source>
</evidence>
<dbReference type="RefSeq" id="WP_212277245.1">
    <property type="nucleotide sequence ID" value="NZ_BAAANI010000006.1"/>
</dbReference>
<sequence length="156" mass="17010">MNMPTDDVNAAPLDAARRVIDANTYLTLATADVSGTPWATPVWFAEHELREYFWVSRLETRHSQNIAARPEVALAVFDSTVAVGSAIAVYVDGVAGEVSADDLEAGLEVYGAKSEARGIRRWTAADVTGSAPFRLFRATASQVFVLDERERRVPVL</sequence>
<dbReference type="SUPFAM" id="SSF50475">
    <property type="entry name" value="FMN-binding split barrel"/>
    <property type="match status" value="1"/>
</dbReference>
<dbReference type="InterPro" id="IPR011576">
    <property type="entry name" value="Pyridox_Oxase_N"/>
</dbReference>
<organism evidence="2 3">
    <name type="scientific">Agromyces lapidis</name>
    <dbReference type="NCBI Taxonomy" id="279574"/>
    <lineage>
        <taxon>Bacteria</taxon>
        <taxon>Bacillati</taxon>
        <taxon>Actinomycetota</taxon>
        <taxon>Actinomycetes</taxon>
        <taxon>Micrococcales</taxon>
        <taxon>Microbacteriaceae</taxon>
        <taxon>Agromyces</taxon>
    </lineage>
</organism>
<dbReference type="EC" id="1.4.3.5" evidence="2"/>
<protein>
    <submittedName>
        <fullName evidence="2">Pyridoxamine 5'-phosphate oxidase family protein</fullName>
        <ecNumber evidence="2">1.-.-.-</ecNumber>
        <ecNumber evidence="2">1.4.3.5</ecNumber>
    </submittedName>
</protein>
<evidence type="ECO:0000313" key="2">
    <source>
        <dbReference type="EMBL" id="MFB9641294.1"/>
    </source>
</evidence>
<keyword evidence="3" id="KW-1185">Reference proteome</keyword>
<dbReference type="Pfam" id="PF01243">
    <property type="entry name" value="PNPOx_N"/>
    <property type="match status" value="1"/>
</dbReference>
<dbReference type="EMBL" id="JBHMBL010000001">
    <property type="protein sequence ID" value="MFB9641294.1"/>
    <property type="molecule type" value="Genomic_DNA"/>
</dbReference>
<keyword evidence="2" id="KW-0560">Oxidoreductase</keyword>
<proteinExistence type="predicted"/>
<evidence type="ECO:0000259" key="1">
    <source>
        <dbReference type="Pfam" id="PF01243"/>
    </source>
</evidence>
<comment type="caution">
    <text evidence="2">The sequence shown here is derived from an EMBL/GenBank/DDBJ whole genome shotgun (WGS) entry which is preliminary data.</text>
</comment>
<dbReference type="EC" id="1.-.-.-" evidence="2"/>
<gene>
    <name evidence="2" type="ORF">ACFFQV_03220</name>
</gene>
<dbReference type="InterPro" id="IPR012349">
    <property type="entry name" value="Split_barrel_FMN-bd"/>
</dbReference>
<feature type="domain" description="Pyridoxamine 5'-phosphate oxidase N-terminal" evidence="1">
    <location>
        <begin position="14"/>
        <end position="145"/>
    </location>
</feature>